<sequence length="643" mass="67234">MSKKFLLSAVFSAGVLSAGALAGDMQVLNEEELEDVSAQGLQVIENDNRQFAEINGQNNNLDSVQLNDNAQLEAQAGGIINVAKTALNAAVNLLADGPEPGPKPPPQNGDTKYFNYYFSQTNVQVAMNHVNTANNADAEEELAIAGNLNKETQSIDNNGNIREQDNNNNSVQLNDSAQSGASGLMIENAAISAVNTGMNIFVAGDVDSTEGHQTNTQVAKNMGNYAEAQAGDQPIAVAGNAELGVTQNINNQYQSEGEPNNIYDQDNNNNSVQLNDSAQSGASAVSMLNVANSAYNSGLNVMAMANLSNSLMTQNNSQTAESHVNVASAEADNGVALAGNLNKQTQNVHNAVADDFVGLGVIEEQDNNNNSVQLNDSAQSGASALDMTNSAVSAGNTGMNVMAATTVSTSEIHQGNYQSARNFDNEARTYNGNPESEDIAVATNAEIAGEPGQYVHTVHATIGDQNNNNNSVQLNDDAQSSASALFMTNMAQSAVNSGLNLLFVDGNVDDSTVSQTNEQFASNHNNYATANALAVAINLNKQRQIIENCFCSDLSQTDQDNNMNSVQLNDNAQSYASGWMIVNAATSAVNSGTNLAVVNGVVSGSSVTQTNVQTSVNFSNQASGNTAIAGNAEIGSLFIPIGF</sequence>
<feature type="signal peptide" evidence="2">
    <location>
        <begin position="1"/>
        <end position="22"/>
    </location>
</feature>
<evidence type="ECO:0000313" key="4">
    <source>
        <dbReference type="Proteomes" id="UP000267841"/>
    </source>
</evidence>
<dbReference type="Proteomes" id="UP000267841">
    <property type="component" value="Unassembled WGS sequence"/>
</dbReference>
<gene>
    <name evidence="3" type="ORF">BCF55_0360</name>
</gene>
<protein>
    <recommendedName>
        <fullName evidence="5">Trimeric autotransporter adhesin</fullName>
    </recommendedName>
</protein>
<keyword evidence="4" id="KW-1185">Reference proteome</keyword>
<organism evidence="3 4">
    <name type="scientific">Hydrogenivirga caldilitoris</name>
    <dbReference type="NCBI Taxonomy" id="246264"/>
    <lineage>
        <taxon>Bacteria</taxon>
        <taxon>Pseudomonadati</taxon>
        <taxon>Aquificota</taxon>
        <taxon>Aquificia</taxon>
        <taxon>Aquificales</taxon>
        <taxon>Aquificaceae</taxon>
        <taxon>Hydrogenivirga</taxon>
    </lineage>
</organism>
<evidence type="ECO:0000313" key="3">
    <source>
        <dbReference type="EMBL" id="RLJ70096.1"/>
    </source>
</evidence>
<evidence type="ECO:0000256" key="1">
    <source>
        <dbReference type="SAM" id="MobiDB-lite"/>
    </source>
</evidence>
<dbReference type="EMBL" id="RCCJ01000001">
    <property type="protein sequence ID" value="RLJ70096.1"/>
    <property type="molecule type" value="Genomic_DNA"/>
</dbReference>
<accession>A0A497XMF0</accession>
<dbReference type="OrthoDB" id="10792at2"/>
<keyword evidence="2" id="KW-0732">Signal</keyword>
<dbReference type="RefSeq" id="WP_121009205.1">
    <property type="nucleotide sequence ID" value="NZ_RCCJ01000001.1"/>
</dbReference>
<dbReference type="AlphaFoldDB" id="A0A497XMF0"/>
<feature type="region of interest" description="Disordered" evidence="1">
    <location>
        <begin position="151"/>
        <end position="176"/>
    </location>
</feature>
<feature type="chain" id="PRO_5019767781" description="Trimeric autotransporter adhesin" evidence="2">
    <location>
        <begin position="23"/>
        <end position="643"/>
    </location>
</feature>
<evidence type="ECO:0000256" key="2">
    <source>
        <dbReference type="SAM" id="SignalP"/>
    </source>
</evidence>
<evidence type="ECO:0008006" key="5">
    <source>
        <dbReference type="Google" id="ProtNLM"/>
    </source>
</evidence>
<reference evidence="3 4" key="1">
    <citation type="submission" date="2018-10" db="EMBL/GenBank/DDBJ databases">
        <title>Genomic Encyclopedia of Archaeal and Bacterial Type Strains, Phase II (KMG-II): from individual species to whole genera.</title>
        <authorList>
            <person name="Goeker M."/>
        </authorList>
    </citation>
    <scope>NUCLEOTIDE SEQUENCE [LARGE SCALE GENOMIC DNA]</scope>
    <source>
        <strain evidence="3 4">DSM 16510</strain>
    </source>
</reference>
<proteinExistence type="predicted"/>
<name>A0A497XMF0_9AQUI</name>
<comment type="caution">
    <text evidence="3">The sequence shown here is derived from an EMBL/GenBank/DDBJ whole genome shotgun (WGS) entry which is preliminary data.</text>
</comment>